<keyword evidence="3" id="KW-1185">Reference proteome</keyword>
<name>A0AAD7GNG0_MYCRO</name>
<dbReference type="EMBL" id="JARKIE010000023">
    <property type="protein sequence ID" value="KAJ7699232.1"/>
    <property type="molecule type" value="Genomic_DNA"/>
</dbReference>
<evidence type="ECO:0000313" key="2">
    <source>
        <dbReference type="EMBL" id="KAJ7699232.1"/>
    </source>
</evidence>
<organism evidence="2 3">
    <name type="scientific">Mycena rosella</name>
    <name type="common">Pink bonnet</name>
    <name type="synonym">Agaricus rosellus</name>
    <dbReference type="NCBI Taxonomy" id="1033263"/>
    <lineage>
        <taxon>Eukaryota</taxon>
        <taxon>Fungi</taxon>
        <taxon>Dikarya</taxon>
        <taxon>Basidiomycota</taxon>
        <taxon>Agaricomycotina</taxon>
        <taxon>Agaricomycetes</taxon>
        <taxon>Agaricomycetidae</taxon>
        <taxon>Agaricales</taxon>
        <taxon>Marasmiineae</taxon>
        <taxon>Mycenaceae</taxon>
        <taxon>Mycena</taxon>
    </lineage>
</organism>
<reference evidence="2" key="1">
    <citation type="submission" date="2023-03" db="EMBL/GenBank/DDBJ databases">
        <title>Massive genome expansion in bonnet fungi (Mycena s.s.) driven by repeated elements and novel gene families across ecological guilds.</title>
        <authorList>
            <consortium name="Lawrence Berkeley National Laboratory"/>
            <person name="Harder C.B."/>
            <person name="Miyauchi S."/>
            <person name="Viragh M."/>
            <person name="Kuo A."/>
            <person name="Thoen E."/>
            <person name="Andreopoulos B."/>
            <person name="Lu D."/>
            <person name="Skrede I."/>
            <person name="Drula E."/>
            <person name="Henrissat B."/>
            <person name="Morin E."/>
            <person name="Kohler A."/>
            <person name="Barry K."/>
            <person name="LaButti K."/>
            <person name="Morin E."/>
            <person name="Salamov A."/>
            <person name="Lipzen A."/>
            <person name="Mereny Z."/>
            <person name="Hegedus B."/>
            <person name="Baldrian P."/>
            <person name="Stursova M."/>
            <person name="Weitz H."/>
            <person name="Taylor A."/>
            <person name="Grigoriev I.V."/>
            <person name="Nagy L.G."/>
            <person name="Martin F."/>
            <person name="Kauserud H."/>
        </authorList>
    </citation>
    <scope>NUCLEOTIDE SEQUENCE</scope>
    <source>
        <strain evidence="2">CBHHK067</strain>
    </source>
</reference>
<sequence>MLPLPPPPLRSDQHHIGTPDSSGRHQAVGLGRGLGRAHGLGSRRRRGVRCSGLLRRRRDRRGVRRARGATQHDAGVISRPMSDERGGHRSPPSGAAYAETRHARVAPRRHTSRSSAVRLTPLPPNSAPRPQKGAGPAARYPLPSDQHH</sequence>
<comment type="caution">
    <text evidence="2">The sequence shown here is derived from an EMBL/GenBank/DDBJ whole genome shotgun (WGS) entry which is preliminary data.</text>
</comment>
<evidence type="ECO:0000256" key="1">
    <source>
        <dbReference type="SAM" id="MobiDB-lite"/>
    </source>
</evidence>
<feature type="compositionally biased region" description="Basic residues" evidence="1">
    <location>
        <begin position="41"/>
        <end position="67"/>
    </location>
</feature>
<protein>
    <submittedName>
        <fullName evidence="2">Uncharacterized protein</fullName>
    </submittedName>
</protein>
<dbReference type="Proteomes" id="UP001221757">
    <property type="component" value="Unassembled WGS sequence"/>
</dbReference>
<dbReference type="AlphaFoldDB" id="A0AAD7GNG0"/>
<feature type="region of interest" description="Disordered" evidence="1">
    <location>
        <begin position="1"/>
        <end position="148"/>
    </location>
</feature>
<proteinExistence type="predicted"/>
<gene>
    <name evidence="2" type="ORF">B0H17DRAFT_1049249</name>
</gene>
<evidence type="ECO:0000313" key="3">
    <source>
        <dbReference type="Proteomes" id="UP001221757"/>
    </source>
</evidence>
<accession>A0AAD7GNG0</accession>
<feature type="compositionally biased region" description="Basic residues" evidence="1">
    <location>
        <begin position="103"/>
        <end position="112"/>
    </location>
</feature>